<keyword evidence="1" id="KW-0472">Membrane</keyword>
<evidence type="ECO:0000313" key="2">
    <source>
        <dbReference type="EMBL" id="AFM05006.1"/>
    </source>
</evidence>
<sequence length="188" mass="22118" precursor="true">MTRKIYLITFLILLVSIFYFSYIVPYYTSKYECSYTKPLGTSGIADRSRIEYESNKTQDSLVNRVFLETGVQLNKVIERVKNEGYTSTTLVSPFETEKKHISLSNYIVNESIKFIEKKNNVSVFKADFYICIAITKYNYIYPFGDYCHIYQVRVNGLMHTEIDPKLILNVYKGLELEYTEDDIDLRNY</sequence>
<evidence type="ECO:0000256" key="1">
    <source>
        <dbReference type="SAM" id="Phobius"/>
    </source>
</evidence>
<proteinExistence type="predicted"/>
<dbReference type="Proteomes" id="UP000006054">
    <property type="component" value="Chromosome"/>
</dbReference>
<keyword evidence="1" id="KW-0812">Transmembrane</keyword>
<keyword evidence="3" id="KW-1185">Reference proteome</keyword>
<name>I4AM21_BERLS</name>
<dbReference type="KEGG" id="fli:Fleli_2646"/>
<evidence type="ECO:0000313" key="3">
    <source>
        <dbReference type="Proteomes" id="UP000006054"/>
    </source>
</evidence>
<reference evidence="3" key="1">
    <citation type="submission" date="2012-06" db="EMBL/GenBank/DDBJ databases">
        <title>The complete genome of Flexibacter litoralis DSM 6794.</title>
        <authorList>
            <person name="Lucas S."/>
            <person name="Copeland A."/>
            <person name="Lapidus A."/>
            <person name="Glavina del Rio T."/>
            <person name="Dalin E."/>
            <person name="Tice H."/>
            <person name="Bruce D."/>
            <person name="Goodwin L."/>
            <person name="Pitluck S."/>
            <person name="Peters L."/>
            <person name="Ovchinnikova G."/>
            <person name="Lu M."/>
            <person name="Kyrpides N."/>
            <person name="Mavromatis K."/>
            <person name="Ivanova N."/>
            <person name="Brettin T."/>
            <person name="Detter J.C."/>
            <person name="Han C."/>
            <person name="Larimer F."/>
            <person name="Land M."/>
            <person name="Hauser L."/>
            <person name="Markowitz V."/>
            <person name="Cheng J.-F."/>
            <person name="Hugenholtz P."/>
            <person name="Woyke T."/>
            <person name="Wu D."/>
            <person name="Spring S."/>
            <person name="Lang E."/>
            <person name="Kopitz M."/>
            <person name="Brambilla E."/>
            <person name="Klenk H.-P."/>
            <person name="Eisen J.A."/>
        </authorList>
    </citation>
    <scope>NUCLEOTIDE SEQUENCE [LARGE SCALE GENOMIC DNA]</scope>
    <source>
        <strain evidence="3">ATCC 23117 / DSM 6794 / NBRC 15988 / NCIMB 1366 / Sio-4</strain>
    </source>
</reference>
<keyword evidence="1" id="KW-1133">Transmembrane helix</keyword>
<dbReference type="AlphaFoldDB" id="I4AM21"/>
<accession>I4AM21</accession>
<gene>
    <name evidence="2" type="ordered locus">Fleli_2646</name>
</gene>
<organism evidence="2 3">
    <name type="scientific">Bernardetia litoralis (strain ATCC 23117 / DSM 6794 / NBRC 15988 / NCIMB 1366 / Fx l1 / Sio-4)</name>
    <name type="common">Flexibacter litoralis</name>
    <dbReference type="NCBI Taxonomy" id="880071"/>
    <lineage>
        <taxon>Bacteria</taxon>
        <taxon>Pseudomonadati</taxon>
        <taxon>Bacteroidota</taxon>
        <taxon>Cytophagia</taxon>
        <taxon>Cytophagales</taxon>
        <taxon>Bernardetiaceae</taxon>
        <taxon>Bernardetia</taxon>
    </lineage>
</organism>
<dbReference type="EMBL" id="CP003345">
    <property type="protein sequence ID" value="AFM05006.1"/>
    <property type="molecule type" value="Genomic_DNA"/>
</dbReference>
<protein>
    <submittedName>
        <fullName evidence="2">Uncharacterized protein</fullName>
    </submittedName>
</protein>
<dbReference type="HOGENOM" id="CLU_1439160_0_0_10"/>
<feature type="transmembrane region" description="Helical" evidence="1">
    <location>
        <begin position="7"/>
        <end position="27"/>
    </location>
</feature>